<evidence type="ECO:0000313" key="2">
    <source>
        <dbReference type="EMBL" id="MDN0073628.1"/>
    </source>
</evidence>
<comment type="caution">
    <text evidence="2">The sequence shown here is derived from an EMBL/GenBank/DDBJ whole genome shotgun (WGS) entry which is preliminary data.</text>
</comment>
<keyword evidence="3" id="KW-1185">Reference proteome</keyword>
<feature type="coiled-coil region" evidence="1">
    <location>
        <begin position="184"/>
        <end position="250"/>
    </location>
</feature>
<accession>A0ABT7XIS4</accession>
<name>A0ABT7XIS4_9NEIS</name>
<organism evidence="2 3">
    <name type="scientific">Crenobacter oryzisoli</name>
    <dbReference type="NCBI Taxonomy" id="3056844"/>
    <lineage>
        <taxon>Bacteria</taxon>
        <taxon>Pseudomonadati</taxon>
        <taxon>Pseudomonadota</taxon>
        <taxon>Betaproteobacteria</taxon>
        <taxon>Neisseriales</taxon>
        <taxon>Neisseriaceae</taxon>
        <taxon>Crenobacter</taxon>
    </lineage>
</organism>
<dbReference type="RefSeq" id="WP_289828157.1">
    <property type="nucleotide sequence ID" value="NZ_JAUEDK010000002.1"/>
</dbReference>
<dbReference type="EMBL" id="JAUEDK010000002">
    <property type="protein sequence ID" value="MDN0073628.1"/>
    <property type="molecule type" value="Genomic_DNA"/>
</dbReference>
<protein>
    <submittedName>
        <fullName evidence="2">Uncharacterized protein</fullName>
    </submittedName>
</protein>
<evidence type="ECO:0000313" key="3">
    <source>
        <dbReference type="Proteomes" id="UP001168540"/>
    </source>
</evidence>
<proteinExistence type="predicted"/>
<dbReference type="Proteomes" id="UP001168540">
    <property type="component" value="Unassembled WGS sequence"/>
</dbReference>
<evidence type="ECO:0000256" key="1">
    <source>
        <dbReference type="SAM" id="Coils"/>
    </source>
</evidence>
<sequence>MSVSFLRRLGLFGSSPKISAEVREAIDPFVQAVAPKLALLSNYRKVLEQPMSRLLDYANGFSTRIPEPLDLSLRKFTMDPRIGMFFASPVSLLETIDSSAALSEFFAQPHLGDEAYALLVMQRSEKSRFGMGNENGTLRADVLQKVVSFNAHRLTLAEPTPEAFAAALRNRSVQLLTQVVAAKLATQDRRRQQLEADRQRLMLRVEAARRQGQCIVIDGTRDGSEEEGDLDSMTAKLAAVESELASLKTAAELPNRLNAVAELIGAPEQLLGMHRASLHLDRMGIVQEEENANAQNLLCFEEVETGGESPVRRVVVPVRVTREAIRELEDSVACT</sequence>
<gene>
    <name evidence="2" type="ORF">QU481_01805</name>
</gene>
<reference evidence="2" key="1">
    <citation type="submission" date="2023-06" db="EMBL/GenBank/DDBJ databases">
        <authorList>
            <person name="Zhang S."/>
        </authorList>
    </citation>
    <scope>NUCLEOTIDE SEQUENCE</scope>
    <source>
        <strain evidence="2">SG2303</strain>
    </source>
</reference>
<keyword evidence="1" id="KW-0175">Coiled coil</keyword>